<keyword evidence="2" id="KW-1185">Reference proteome</keyword>
<comment type="caution">
    <text evidence="1">The sequence shown here is derived from an EMBL/GenBank/DDBJ whole genome shotgun (WGS) entry which is preliminary data.</text>
</comment>
<name>A0ACA9KWA4_9GLOM</name>
<gene>
    <name evidence="1" type="ORF">RPERSI_LOCUS1656</name>
</gene>
<evidence type="ECO:0000313" key="2">
    <source>
        <dbReference type="Proteomes" id="UP000789920"/>
    </source>
</evidence>
<protein>
    <submittedName>
        <fullName evidence="1">26316_t:CDS:1</fullName>
    </submittedName>
</protein>
<organism evidence="1 2">
    <name type="scientific">Racocetra persica</name>
    <dbReference type="NCBI Taxonomy" id="160502"/>
    <lineage>
        <taxon>Eukaryota</taxon>
        <taxon>Fungi</taxon>
        <taxon>Fungi incertae sedis</taxon>
        <taxon>Mucoromycota</taxon>
        <taxon>Glomeromycotina</taxon>
        <taxon>Glomeromycetes</taxon>
        <taxon>Diversisporales</taxon>
        <taxon>Gigasporaceae</taxon>
        <taxon>Racocetra</taxon>
    </lineage>
</organism>
<reference evidence="1" key="1">
    <citation type="submission" date="2021-06" db="EMBL/GenBank/DDBJ databases">
        <authorList>
            <person name="Kallberg Y."/>
            <person name="Tangrot J."/>
            <person name="Rosling A."/>
        </authorList>
    </citation>
    <scope>NUCLEOTIDE SEQUENCE</scope>
    <source>
        <strain evidence="1">MA461A</strain>
    </source>
</reference>
<dbReference type="Proteomes" id="UP000789920">
    <property type="component" value="Unassembled WGS sequence"/>
</dbReference>
<sequence>MANINAAVDILNPGNFNVTVGINPGSLIRKGVKMYIDNKSKKTCERILKAHFKKLANQGYLSVIGDDGFQLTDKALDEQIGLMAYLDIRAFMQMNNFSVEEITIVTRTRVQIWLSKKYLSWDKRVGDAWSNTADFAKSALSDVLNSWYASRSSDAKQPLNQSMGYLLNAEAALDANLHALMIATRIIGLAQMCGIPEIGLLDIIEGLSKSYIFETTGRAIVAGMRGRHSSEVYNIGLGIRGSSENVHKNFMIKAGGFKGSREVIGKYTGGKVVLNSIVAKDTAMDIHGNQLRCTNQLKVTLSIKRVAGVPLAKVKRIGSLQVADMMCGGITGTACPCTNPDQLKKLKRGGRVGKVKVIFRKIDPLNLPPAPRLTIMVHETYGDGVAHLFLSHCLKSGAYVRADGECLYCAVCRAVGIGCTSVLL</sequence>
<evidence type="ECO:0000313" key="1">
    <source>
        <dbReference type="EMBL" id="CAG8497219.1"/>
    </source>
</evidence>
<dbReference type="EMBL" id="CAJVQC010001600">
    <property type="protein sequence ID" value="CAG8497219.1"/>
    <property type="molecule type" value="Genomic_DNA"/>
</dbReference>
<accession>A0ACA9KWA4</accession>
<proteinExistence type="predicted"/>